<dbReference type="EMBL" id="LXQA010006079">
    <property type="protein sequence ID" value="MCH83996.1"/>
    <property type="molecule type" value="Genomic_DNA"/>
</dbReference>
<organism evidence="1 2">
    <name type="scientific">Trifolium medium</name>
    <dbReference type="NCBI Taxonomy" id="97028"/>
    <lineage>
        <taxon>Eukaryota</taxon>
        <taxon>Viridiplantae</taxon>
        <taxon>Streptophyta</taxon>
        <taxon>Embryophyta</taxon>
        <taxon>Tracheophyta</taxon>
        <taxon>Spermatophyta</taxon>
        <taxon>Magnoliopsida</taxon>
        <taxon>eudicotyledons</taxon>
        <taxon>Gunneridae</taxon>
        <taxon>Pentapetalae</taxon>
        <taxon>rosids</taxon>
        <taxon>fabids</taxon>
        <taxon>Fabales</taxon>
        <taxon>Fabaceae</taxon>
        <taxon>Papilionoideae</taxon>
        <taxon>50 kb inversion clade</taxon>
        <taxon>NPAAA clade</taxon>
        <taxon>Hologalegina</taxon>
        <taxon>IRL clade</taxon>
        <taxon>Trifolieae</taxon>
        <taxon>Trifolium</taxon>
    </lineage>
</organism>
<evidence type="ECO:0000313" key="1">
    <source>
        <dbReference type="EMBL" id="MCH83996.1"/>
    </source>
</evidence>
<name>A0A392M983_9FABA</name>
<proteinExistence type="predicted"/>
<accession>A0A392M983</accession>
<comment type="caution">
    <text evidence="1">The sequence shown here is derived from an EMBL/GenBank/DDBJ whole genome shotgun (WGS) entry which is preliminary data.</text>
</comment>
<dbReference type="Proteomes" id="UP000265520">
    <property type="component" value="Unassembled WGS sequence"/>
</dbReference>
<reference evidence="1 2" key="1">
    <citation type="journal article" date="2018" name="Front. Plant Sci.">
        <title>Red Clover (Trifolium pratense) and Zigzag Clover (T. medium) - A Picture of Genomic Similarities and Differences.</title>
        <authorList>
            <person name="Dluhosova J."/>
            <person name="Istvanek J."/>
            <person name="Nedelnik J."/>
            <person name="Repkova J."/>
        </authorList>
    </citation>
    <scope>NUCLEOTIDE SEQUENCE [LARGE SCALE GENOMIC DNA]</scope>
    <source>
        <strain evidence="2">cv. 10/8</strain>
        <tissue evidence="1">Leaf</tissue>
    </source>
</reference>
<protein>
    <submittedName>
        <fullName evidence="1">Uncharacterized protein</fullName>
    </submittedName>
</protein>
<evidence type="ECO:0000313" key="2">
    <source>
        <dbReference type="Proteomes" id="UP000265520"/>
    </source>
</evidence>
<dbReference type="AlphaFoldDB" id="A0A392M983"/>
<gene>
    <name evidence="1" type="ORF">A2U01_0004826</name>
</gene>
<keyword evidence="2" id="KW-1185">Reference proteome</keyword>
<sequence>MLIFVKLLSSPSDDVREQSWCPDPAVIPVEGASNAFYAEKCHSDPVKLLQGQATITSI</sequence>